<reference evidence="1 2" key="1">
    <citation type="journal article" date="2016" name="Nat. Commun.">
        <title>Thousands of microbial genomes shed light on interconnected biogeochemical processes in an aquifer system.</title>
        <authorList>
            <person name="Anantharaman K."/>
            <person name="Brown C.T."/>
            <person name="Hug L.A."/>
            <person name="Sharon I."/>
            <person name="Castelle C.J."/>
            <person name="Probst A.J."/>
            <person name="Thomas B.C."/>
            <person name="Singh A."/>
            <person name="Wilkins M.J."/>
            <person name="Karaoz U."/>
            <person name="Brodie E.L."/>
            <person name="Williams K.H."/>
            <person name="Hubbard S.S."/>
            <person name="Banfield J.F."/>
        </authorList>
    </citation>
    <scope>NUCLEOTIDE SEQUENCE [LARGE SCALE GENOMIC DNA]</scope>
</reference>
<proteinExistence type="predicted"/>
<evidence type="ECO:0000313" key="2">
    <source>
        <dbReference type="Proteomes" id="UP000177053"/>
    </source>
</evidence>
<comment type="caution">
    <text evidence="1">The sequence shown here is derived from an EMBL/GenBank/DDBJ whole genome shotgun (WGS) entry which is preliminary data.</text>
</comment>
<organism evidence="1 2">
    <name type="scientific">Candidatus Woesebacteria bacterium RBG_16_34_12</name>
    <dbReference type="NCBI Taxonomy" id="1802480"/>
    <lineage>
        <taxon>Bacteria</taxon>
        <taxon>Candidatus Woeseibacteriota</taxon>
    </lineage>
</organism>
<protein>
    <submittedName>
        <fullName evidence="1">Uncharacterized protein</fullName>
    </submittedName>
</protein>
<accession>A0A1F7XCK8</accession>
<dbReference type="AlphaFoldDB" id="A0A1F7XCK8"/>
<dbReference type="Proteomes" id="UP000177053">
    <property type="component" value="Unassembled WGS sequence"/>
</dbReference>
<gene>
    <name evidence="1" type="ORF">A2Z22_01930</name>
</gene>
<evidence type="ECO:0000313" key="1">
    <source>
        <dbReference type="EMBL" id="OGM12045.1"/>
    </source>
</evidence>
<name>A0A1F7XCK8_9BACT</name>
<sequence length="63" mass="7491">MHLYIILLTNFDVLAGWTYNAFQVSSNLLFPFQLFHGTTEEKAHIESSKLEMFIKKRIHYLPF</sequence>
<dbReference type="EMBL" id="MGFS01000004">
    <property type="protein sequence ID" value="OGM12045.1"/>
    <property type="molecule type" value="Genomic_DNA"/>
</dbReference>